<evidence type="ECO:0000256" key="12">
    <source>
        <dbReference type="ARBA" id="ARBA00023212"/>
    </source>
</evidence>
<comment type="subcellular location">
    <subcellularLocation>
        <location evidence="3">Chromosome</location>
        <location evidence="3">Centromere</location>
        <location evidence="3">Kinetochore</location>
    </subcellularLocation>
    <subcellularLocation>
        <location evidence="2">Cytoplasm</location>
        <location evidence="2">Cytoskeleton</location>
        <location evidence="2">Spindle</location>
    </subcellularLocation>
    <subcellularLocation>
        <location evidence="1">Nucleus</location>
    </subcellularLocation>
</comment>
<evidence type="ECO:0000256" key="3">
    <source>
        <dbReference type="ARBA" id="ARBA00004629"/>
    </source>
</evidence>
<keyword evidence="12" id="KW-0206">Cytoskeleton</keyword>
<comment type="similarity">
    <text evidence="4">Belongs to the DASH complex DAD3 family.</text>
</comment>
<proteinExistence type="inferred from homology"/>
<gene>
    <name evidence="19" type="ORF">OC846_000378</name>
</gene>
<evidence type="ECO:0000313" key="19">
    <source>
        <dbReference type="EMBL" id="KAK0557590.1"/>
    </source>
</evidence>
<dbReference type="PANTHER" id="PTHR28017">
    <property type="entry name" value="DASH COMPLEX SUBUNIT DAD3"/>
    <property type="match status" value="1"/>
</dbReference>
<dbReference type="GO" id="GO:0042729">
    <property type="term" value="C:DASH complex"/>
    <property type="evidence" value="ECO:0007669"/>
    <property type="project" value="InterPro"/>
</dbReference>
<keyword evidence="20" id="KW-1185">Reference proteome</keyword>
<evidence type="ECO:0000256" key="9">
    <source>
        <dbReference type="ARBA" id="ARBA00022776"/>
    </source>
</evidence>
<evidence type="ECO:0000256" key="11">
    <source>
        <dbReference type="ARBA" id="ARBA00022838"/>
    </source>
</evidence>
<evidence type="ECO:0000256" key="5">
    <source>
        <dbReference type="ARBA" id="ARBA00022454"/>
    </source>
</evidence>
<keyword evidence="7" id="KW-0132">Cell division</keyword>
<keyword evidence="10" id="KW-0159">Chromosome partition</keyword>
<evidence type="ECO:0000256" key="8">
    <source>
        <dbReference type="ARBA" id="ARBA00022701"/>
    </source>
</evidence>
<evidence type="ECO:0000256" key="16">
    <source>
        <dbReference type="ARBA" id="ARBA00044179"/>
    </source>
</evidence>
<evidence type="ECO:0000256" key="10">
    <source>
        <dbReference type="ARBA" id="ARBA00022829"/>
    </source>
</evidence>
<dbReference type="GO" id="GO:0005874">
    <property type="term" value="C:microtubule"/>
    <property type="evidence" value="ECO:0007669"/>
    <property type="project" value="UniProtKB-KW"/>
</dbReference>
<keyword evidence="13" id="KW-0539">Nucleus</keyword>
<name>A0AAN6K0Y7_9BASI</name>
<dbReference type="Proteomes" id="UP001176517">
    <property type="component" value="Unassembled WGS sequence"/>
</dbReference>
<dbReference type="GO" id="GO:0008608">
    <property type="term" value="P:attachment of spindle microtubules to kinetochore"/>
    <property type="evidence" value="ECO:0007669"/>
    <property type="project" value="InterPro"/>
</dbReference>
<evidence type="ECO:0000313" key="20">
    <source>
        <dbReference type="Proteomes" id="UP001176517"/>
    </source>
</evidence>
<evidence type="ECO:0000256" key="15">
    <source>
        <dbReference type="ARBA" id="ARBA00023328"/>
    </source>
</evidence>
<sequence>MASNLPSSSSTFGPSTQNAMDEQNPTTNPYANHPQLSATEAALLFEYHKLAATMKRIQEISYPLTSPATHATLLQSIRVLERKMGLILTLFKASVWSLLVERQDAAEAEAAAAATAAHQAGSIDPYRPPISS</sequence>
<dbReference type="PANTHER" id="PTHR28017:SF1">
    <property type="entry name" value="DASH COMPLEX SUBUNIT DAD3"/>
    <property type="match status" value="1"/>
</dbReference>
<dbReference type="GO" id="GO:0051301">
    <property type="term" value="P:cell division"/>
    <property type="evidence" value="ECO:0007669"/>
    <property type="project" value="UniProtKB-KW"/>
</dbReference>
<protein>
    <recommendedName>
        <fullName evidence="16">DASH complex subunit DAD3</fullName>
    </recommendedName>
    <alternativeName>
        <fullName evidence="17">Outer kinetochore protein DAD3</fullName>
    </alternativeName>
</protein>
<organism evidence="19 20">
    <name type="scientific">Tilletia horrida</name>
    <dbReference type="NCBI Taxonomy" id="155126"/>
    <lineage>
        <taxon>Eukaryota</taxon>
        <taxon>Fungi</taxon>
        <taxon>Dikarya</taxon>
        <taxon>Basidiomycota</taxon>
        <taxon>Ustilaginomycotina</taxon>
        <taxon>Exobasidiomycetes</taxon>
        <taxon>Tilletiales</taxon>
        <taxon>Tilletiaceae</taxon>
        <taxon>Tilletia</taxon>
    </lineage>
</organism>
<dbReference type="InterPro" id="IPR013965">
    <property type="entry name" value="DASH_Dad3"/>
</dbReference>
<evidence type="ECO:0000256" key="14">
    <source>
        <dbReference type="ARBA" id="ARBA00023306"/>
    </source>
</evidence>
<evidence type="ECO:0000256" key="7">
    <source>
        <dbReference type="ARBA" id="ARBA00022618"/>
    </source>
</evidence>
<comment type="caution">
    <text evidence="19">The sequence shown here is derived from an EMBL/GenBank/DDBJ whole genome shotgun (WGS) entry which is preliminary data.</text>
</comment>
<evidence type="ECO:0000256" key="6">
    <source>
        <dbReference type="ARBA" id="ARBA00022490"/>
    </source>
</evidence>
<dbReference type="Pfam" id="PF08656">
    <property type="entry name" value="DASH_Dad3"/>
    <property type="match status" value="1"/>
</dbReference>
<keyword evidence="14" id="KW-0131">Cell cycle</keyword>
<dbReference type="GO" id="GO:0072686">
    <property type="term" value="C:mitotic spindle"/>
    <property type="evidence" value="ECO:0007669"/>
    <property type="project" value="InterPro"/>
</dbReference>
<accession>A0AAN6K0Y7</accession>
<evidence type="ECO:0000256" key="18">
    <source>
        <dbReference type="SAM" id="MobiDB-lite"/>
    </source>
</evidence>
<dbReference type="EMBL" id="JAPDMZ010000004">
    <property type="protein sequence ID" value="KAK0557590.1"/>
    <property type="molecule type" value="Genomic_DNA"/>
</dbReference>
<evidence type="ECO:0000256" key="13">
    <source>
        <dbReference type="ARBA" id="ARBA00023242"/>
    </source>
</evidence>
<reference evidence="19" key="1">
    <citation type="journal article" date="2023" name="PhytoFront">
        <title>Draft Genome Resources of Seven Strains of Tilletia horrida, Causal Agent of Kernel Smut of Rice.</title>
        <authorList>
            <person name="Khanal S."/>
            <person name="Antony Babu S."/>
            <person name="Zhou X.G."/>
        </authorList>
    </citation>
    <scope>NUCLEOTIDE SEQUENCE</scope>
    <source>
        <strain evidence="19">TX6</strain>
    </source>
</reference>
<evidence type="ECO:0000256" key="2">
    <source>
        <dbReference type="ARBA" id="ARBA00004186"/>
    </source>
</evidence>
<keyword evidence="15" id="KW-0137">Centromere</keyword>
<dbReference type="AlphaFoldDB" id="A0AAN6K0Y7"/>
<keyword evidence="8" id="KW-0493">Microtubule</keyword>
<evidence type="ECO:0000256" key="1">
    <source>
        <dbReference type="ARBA" id="ARBA00004123"/>
    </source>
</evidence>
<dbReference type="GO" id="GO:0051010">
    <property type="term" value="F:microtubule plus-end binding"/>
    <property type="evidence" value="ECO:0007669"/>
    <property type="project" value="TreeGrafter"/>
</dbReference>
<keyword evidence="5" id="KW-0158">Chromosome</keyword>
<keyword evidence="6" id="KW-0963">Cytoplasm</keyword>
<keyword evidence="9" id="KW-0498">Mitosis</keyword>
<feature type="region of interest" description="Disordered" evidence="18">
    <location>
        <begin position="1"/>
        <end position="33"/>
    </location>
</feature>
<evidence type="ECO:0000256" key="17">
    <source>
        <dbReference type="ARBA" id="ARBA00044305"/>
    </source>
</evidence>
<keyword evidence="11" id="KW-0995">Kinetochore</keyword>
<evidence type="ECO:0000256" key="4">
    <source>
        <dbReference type="ARBA" id="ARBA00006277"/>
    </source>
</evidence>